<dbReference type="InterPro" id="IPR045788">
    <property type="entry name" value="MobC_2"/>
</dbReference>
<accession>A0A1M6Y0C5</accession>
<protein>
    <recommendedName>
        <fullName evidence="4">Mobilisation protein (MobC)</fullName>
    </recommendedName>
</protein>
<proteinExistence type="predicted"/>
<keyword evidence="3" id="KW-1185">Reference proteome</keyword>
<dbReference type="RefSeq" id="WP_073078691.1">
    <property type="nucleotide sequence ID" value="NZ_FRBL01000002.1"/>
</dbReference>
<dbReference type="STRING" id="1419482.SAMN05444266_10295"/>
<evidence type="ECO:0000313" key="3">
    <source>
        <dbReference type="Proteomes" id="UP000184420"/>
    </source>
</evidence>
<sequence length="130" mass="15278">MKGQKINRDKHLHVRLTPEEYQKLFNQFSGSSSQKFSEHIRKILLDKPIKMYHRNQSLDDAMAVLIQLKDELNAIANNYNQVVKRLHMLNAKSDLSGWLSLNEAGRKTLYEKVSEIKERIAQISEKWLQE</sequence>
<gene>
    <name evidence="2" type="ORF">SAMN05444266_10295</name>
</gene>
<organism evidence="2 3">
    <name type="scientific">Chitinophaga jiangningensis</name>
    <dbReference type="NCBI Taxonomy" id="1419482"/>
    <lineage>
        <taxon>Bacteria</taxon>
        <taxon>Pseudomonadati</taxon>
        <taxon>Bacteroidota</taxon>
        <taxon>Chitinophagia</taxon>
        <taxon>Chitinophagales</taxon>
        <taxon>Chitinophagaceae</taxon>
        <taxon>Chitinophaga</taxon>
    </lineage>
</organism>
<dbReference type="OrthoDB" id="950459at2"/>
<reference evidence="2 3" key="1">
    <citation type="submission" date="2016-11" db="EMBL/GenBank/DDBJ databases">
        <authorList>
            <person name="Jaros S."/>
            <person name="Januszkiewicz K."/>
            <person name="Wedrychowicz H."/>
        </authorList>
    </citation>
    <scope>NUCLEOTIDE SEQUENCE [LARGE SCALE GENOMIC DNA]</scope>
    <source>
        <strain evidence="2 3">DSM 27406</strain>
    </source>
</reference>
<evidence type="ECO:0008006" key="4">
    <source>
        <dbReference type="Google" id="ProtNLM"/>
    </source>
</evidence>
<dbReference type="EMBL" id="FRBL01000002">
    <property type="protein sequence ID" value="SHL11626.1"/>
    <property type="molecule type" value="Genomic_DNA"/>
</dbReference>
<dbReference type="Pfam" id="PF19514">
    <property type="entry name" value="MobC_2"/>
    <property type="match status" value="1"/>
</dbReference>
<evidence type="ECO:0000256" key="1">
    <source>
        <dbReference type="SAM" id="Coils"/>
    </source>
</evidence>
<dbReference type="AlphaFoldDB" id="A0A1M6Y0C5"/>
<keyword evidence="1" id="KW-0175">Coiled coil</keyword>
<feature type="coiled-coil region" evidence="1">
    <location>
        <begin position="58"/>
        <end position="126"/>
    </location>
</feature>
<name>A0A1M6Y0C5_9BACT</name>
<dbReference type="Proteomes" id="UP000184420">
    <property type="component" value="Unassembled WGS sequence"/>
</dbReference>
<evidence type="ECO:0000313" key="2">
    <source>
        <dbReference type="EMBL" id="SHL11626.1"/>
    </source>
</evidence>